<sequence>MNEVINLLKNHRSIRKFTSETLDEGTIRTLVEAAQSASTSSYVQSYTIIGVTDPAKKKALREVSTQPYVEDNGHLFVFVSDYNRHKGLSEEKGTPISFDTTESLIVGIVDASLAAQNLAVAAESMDLGICYIGSLRNDMQRVIDILELPEGTFPLFGMVAGYPDQEGSVKERLPFETVYHENTYDGLEKTKEAIEAYDQSIQDYYKARTNGKRDETWSDQVVNMLNKKQRHDVHDVLKKQGYLGQ</sequence>
<evidence type="ECO:0000256" key="1">
    <source>
        <dbReference type="ARBA" id="ARBA00001917"/>
    </source>
</evidence>
<dbReference type="InterPro" id="IPR000415">
    <property type="entry name" value="Nitroreductase-like"/>
</dbReference>
<comment type="function">
    <text evidence="7">Reduces FMN, organic nitro compounds and disulfide DTNB. Involved in maintenance of the cellular redox state and the disulfide stress response.</text>
</comment>
<keyword evidence="6 8" id="KW-0560">Oxidoreductase</keyword>
<evidence type="ECO:0000313" key="10">
    <source>
        <dbReference type="EMBL" id="MFD2828875.1"/>
    </source>
</evidence>
<comment type="similarity">
    <text evidence="2 8">Belongs to the flavin oxidoreductase frp family.</text>
</comment>
<dbReference type="EMBL" id="JBHUOQ010000001">
    <property type="protein sequence ID" value="MFD2828875.1"/>
    <property type="molecule type" value="Genomic_DNA"/>
</dbReference>
<evidence type="ECO:0000313" key="11">
    <source>
        <dbReference type="Proteomes" id="UP001597519"/>
    </source>
</evidence>
<dbReference type="PANTHER" id="PTHR43425:SF3">
    <property type="entry name" value="NADPH-DEPENDENT OXIDOREDUCTASE"/>
    <property type="match status" value="1"/>
</dbReference>
<accession>A0ABW5WQ05</accession>
<organism evidence="10 11">
    <name type="scientific">Corticicoccus populi</name>
    <dbReference type="NCBI Taxonomy" id="1812821"/>
    <lineage>
        <taxon>Bacteria</taxon>
        <taxon>Bacillati</taxon>
        <taxon>Bacillota</taxon>
        <taxon>Bacilli</taxon>
        <taxon>Bacillales</taxon>
        <taxon>Staphylococcaceae</taxon>
        <taxon>Corticicoccus</taxon>
    </lineage>
</organism>
<evidence type="ECO:0000256" key="6">
    <source>
        <dbReference type="ARBA" id="ARBA00023002"/>
    </source>
</evidence>
<keyword evidence="8" id="KW-0521">NADP</keyword>
<keyword evidence="4 8" id="KW-0285">Flavoprotein</keyword>
<protein>
    <recommendedName>
        <fullName evidence="3">NADPH-dependent oxidoreductase</fullName>
    </recommendedName>
</protein>
<keyword evidence="11" id="KW-1185">Reference proteome</keyword>
<dbReference type="PIRSF" id="PIRSF005426">
    <property type="entry name" value="Frp"/>
    <property type="match status" value="1"/>
</dbReference>
<feature type="domain" description="Nitroreductase" evidence="9">
    <location>
        <begin position="9"/>
        <end position="162"/>
    </location>
</feature>
<name>A0ABW5WQ05_9STAP</name>
<evidence type="ECO:0000256" key="4">
    <source>
        <dbReference type="ARBA" id="ARBA00022630"/>
    </source>
</evidence>
<evidence type="ECO:0000256" key="8">
    <source>
        <dbReference type="PIRNR" id="PIRNR005426"/>
    </source>
</evidence>
<dbReference type="CDD" id="cd02146">
    <property type="entry name" value="NfsA-like"/>
    <property type="match status" value="1"/>
</dbReference>
<dbReference type="Proteomes" id="UP001597519">
    <property type="component" value="Unassembled WGS sequence"/>
</dbReference>
<comment type="cofactor">
    <cofactor evidence="1">
        <name>FMN</name>
        <dbReference type="ChEBI" id="CHEBI:58210"/>
    </cofactor>
</comment>
<reference evidence="11" key="1">
    <citation type="journal article" date="2019" name="Int. J. Syst. Evol. Microbiol.">
        <title>The Global Catalogue of Microorganisms (GCM) 10K type strain sequencing project: providing services to taxonomists for standard genome sequencing and annotation.</title>
        <authorList>
            <consortium name="The Broad Institute Genomics Platform"/>
            <consortium name="The Broad Institute Genome Sequencing Center for Infectious Disease"/>
            <person name="Wu L."/>
            <person name="Ma J."/>
        </authorList>
    </citation>
    <scope>NUCLEOTIDE SEQUENCE [LARGE SCALE GENOMIC DNA]</scope>
    <source>
        <strain evidence="11">KCTC 33575</strain>
    </source>
</reference>
<gene>
    <name evidence="10" type="primary">nfsA</name>
    <name evidence="10" type="ORF">ACFSX4_00200</name>
</gene>
<evidence type="ECO:0000256" key="5">
    <source>
        <dbReference type="ARBA" id="ARBA00022643"/>
    </source>
</evidence>
<dbReference type="Pfam" id="PF00881">
    <property type="entry name" value="Nitroreductase"/>
    <property type="match status" value="1"/>
</dbReference>
<evidence type="ECO:0000256" key="7">
    <source>
        <dbReference type="ARBA" id="ARBA00024982"/>
    </source>
</evidence>
<dbReference type="Gene3D" id="3.40.109.10">
    <property type="entry name" value="NADH Oxidase"/>
    <property type="match status" value="1"/>
</dbReference>
<keyword evidence="5 8" id="KW-0288">FMN</keyword>
<dbReference type="SUPFAM" id="SSF55469">
    <property type="entry name" value="FMN-dependent nitroreductase-like"/>
    <property type="match status" value="1"/>
</dbReference>
<evidence type="ECO:0000259" key="9">
    <source>
        <dbReference type="Pfam" id="PF00881"/>
    </source>
</evidence>
<evidence type="ECO:0000256" key="3">
    <source>
        <dbReference type="ARBA" id="ARBA00018365"/>
    </source>
</evidence>
<dbReference type="PANTHER" id="PTHR43425">
    <property type="entry name" value="OXYGEN-INSENSITIVE NADPH NITROREDUCTASE"/>
    <property type="match status" value="1"/>
</dbReference>
<dbReference type="InterPro" id="IPR029479">
    <property type="entry name" value="Nitroreductase"/>
</dbReference>
<comment type="caution">
    <text evidence="10">The sequence shown here is derived from an EMBL/GenBank/DDBJ whole genome shotgun (WGS) entry which is preliminary data.</text>
</comment>
<dbReference type="InterPro" id="IPR016446">
    <property type="entry name" value="Flavin_OxRdtase_Frp"/>
</dbReference>
<dbReference type="NCBIfam" id="NF008033">
    <property type="entry name" value="PRK10765.1"/>
    <property type="match status" value="1"/>
</dbReference>
<proteinExistence type="inferred from homology"/>
<dbReference type="RefSeq" id="WP_377770363.1">
    <property type="nucleotide sequence ID" value="NZ_JBHUOQ010000001.1"/>
</dbReference>
<evidence type="ECO:0000256" key="2">
    <source>
        <dbReference type="ARBA" id="ARBA00008366"/>
    </source>
</evidence>